<dbReference type="PANTHER" id="PTHR34142:SF1">
    <property type="entry name" value="GLYCOSIDE HYDROLASE FAMILY 5 DOMAIN-CONTAINING PROTEIN"/>
    <property type="match status" value="1"/>
</dbReference>
<dbReference type="Pfam" id="PF00150">
    <property type="entry name" value="Cellulase"/>
    <property type="match status" value="1"/>
</dbReference>
<gene>
    <name evidence="6" type="ORF">FOF46_22615</name>
</gene>
<dbReference type="OrthoDB" id="154460at2"/>
<dbReference type="CDD" id="cd04080">
    <property type="entry name" value="CBM6_cellulase-like"/>
    <property type="match status" value="1"/>
</dbReference>
<evidence type="ECO:0000256" key="3">
    <source>
        <dbReference type="ARBA" id="ARBA00023295"/>
    </source>
</evidence>
<evidence type="ECO:0000256" key="1">
    <source>
        <dbReference type="ARBA" id="ARBA00022729"/>
    </source>
</evidence>
<sequence>MKTQRQLFERKSKPIAFKLFLLALIFFPLQSILSQSVVEKNGRLRVSGNQVVNKDNQPISLAGNSIFWSNFGEGAKFYNAATVNHLAQDWNSSIVRAAMGVENPGGYITNPTREKNKVKAVVEAAIANNIYVIIDWHSHNAENYQQQAITFFTEMAELYGNNDHVIYEVYNEPIAQSWPTIKSYSEAVIDAIRSKDPDNLIIVGTSQWSQKVEEASNNPISKSNIAYTLHFYAGTHRQYLRDEAIRAMNNGIALFVTEWGAVEATGDGAADKQETQKWLDFMKSNNISHANWSVSDKAEGASVVTSGTGVSGLTSNNLTATGIYIKDIIKNWGGDITNPPVEECTGNGVSINTIIQAEDFCSQKGIQTEATTDTGGGMNVGYIDNGDYIRYRVNIPANGNYEIKYRVASIVNTAKLQFKEGASVVKTTSIPLTGGWQTWDTITTTTNLTAGLKTIELYALSGKFNINWFQISPVDSNPDPNPPTGGNDCKYGTPSSTSLPTLENSSYTNAHVIGTGGPDLSNLTNFTINWNSPNNGLYQLSINTNNGNPNWWNDLLSNATHNFNSAMPGVSLSGTGFTNLDGEYWVTKDGDNFVMVSKNKEFTIYFSNSNATPNCSSRTKNNAIKAEGNIQLKLYPVPTSETLNISGLTEKVMVIITDIRGKVVLKTSADYKTDTVDVSALIHGNYFVEIKGKETYKSMRFIKNKE</sequence>
<dbReference type="InterPro" id="IPR001547">
    <property type="entry name" value="Glyco_hydro_5"/>
</dbReference>
<dbReference type="Gene3D" id="2.60.120.260">
    <property type="entry name" value="Galactose-binding domain-like"/>
    <property type="match status" value="1"/>
</dbReference>
<keyword evidence="2 6" id="KW-0378">Hydrolase</keyword>
<dbReference type="InterPro" id="IPR017853">
    <property type="entry name" value="GH"/>
</dbReference>
<keyword evidence="3" id="KW-0326">Glycosidase</keyword>
<dbReference type="InterPro" id="IPR018087">
    <property type="entry name" value="Glyco_hydro_5_CS"/>
</dbReference>
<dbReference type="GO" id="GO:0030246">
    <property type="term" value="F:carbohydrate binding"/>
    <property type="evidence" value="ECO:0007669"/>
    <property type="project" value="InterPro"/>
</dbReference>
<evidence type="ECO:0000313" key="7">
    <source>
        <dbReference type="Proteomes" id="UP000318833"/>
    </source>
</evidence>
<feature type="compositionally biased region" description="Low complexity" evidence="4">
    <location>
        <begin position="475"/>
        <end position="488"/>
    </location>
</feature>
<feature type="region of interest" description="Disordered" evidence="4">
    <location>
        <begin position="475"/>
        <end position="495"/>
    </location>
</feature>
<dbReference type="InterPro" id="IPR008979">
    <property type="entry name" value="Galactose-bd-like_sf"/>
</dbReference>
<protein>
    <submittedName>
        <fullName evidence="6">Cellulase family glycosylhydrolase</fullName>
    </submittedName>
</protein>
<dbReference type="InterPro" id="IPR026444">
    <property type="entry name" value="Secre_tail"/>
</dbReference>
<dbReference type="GO" id="GO:0004553">
    <property type="term" value="F:hydrolase activity, hydrolyzing O-glycosyl compounds"/>
    <property type="evidence" value="ECO:0007669"/>
    <property type="project" value="InterPro"/>
</dbReference>
<dbReference type="NCBIfam" id="TIGR04183">
    <property type="entry name" value="Por_Secre_tail"/>
    <property type="match status" value="1"/>
</dbReference>
<dbReference type="SUPFAM" id="SSF51445">
    <property type="entry name" value="(Trans)glycosidases"/>
    <property type="match status" value="1"/>
</dbReference>
<dbReference type="GO" id="GO:0000272">
    <property type="term" value="P:polysaccharide catabolic process"/>
    <property type="evidence" value="ECO:0007669"/>
    <property type="project" value="InterPro"/>
</dbReference>
<evidence type="ECO:0000256" key="4">
    <source>
        <dbReference type="SAM" id="MobiDB-lite"/>
    </source>
</evidence>
<reference evidence="6 7" key="1">
    <citation type="submission" date="2019-07" db="EMBL/GenBank/DDBJ databases">
        <title>The draft genome sequence of Aquimarina algiphila M91.</title>
        <authorList>
            <person name="Meng X."/>
        </authorList>
    </citation>
    <scope>NUCLEOTIDE SEQUENCE [LARGE SCALE GENOMIC DNA]</scope>
    <source>
        <strain evidence="6 7">M91</strain>
    </source>
</reference>
<dbReference type="EMBL" id="VLNR01000060">
    <property type="protein sequence ID" value="TSE05493.1"/>
    <property type="molecule type" value="Genomic_DNA"/>
</dbReference>
<dbReference type="PROSITE" id="PS51175">
    <property type="entry name" value="CBM6"/>
    <property type="match status" value="1"/>
</dbReference>
<accession>A0A554VEQ0</accession>
<dbReference type="Pfam" id="PF18962">
    <property type="entry name" value="Por_Secre_tail"/>
    <property type="match status" value="1"/>
</dbReference>
<dbReference type="SMART" id="SM00606">
    <property type="entry name" value="CBD_IV"/>
    <property type="match status" value="1"/>
</dbReference>
<evidence type="ECO:0000259" key="5">
    <source>
        <dbReference type="PROSITE" id="PS51175"/>
    </source>
</evidence>
<dbReference type="InterPro" id="IPR006584">
    <property type="entry name" value="Cellulose-bd_IV"/>
</dbReference>
<dbReference type="SUPFAM" id="SSF49785">
    <property type="entry name" value="Galactose-binding domain-like"/>
    <property type="match status" value="1"/>
</dbReference>
<feature type="domain" description="CBM6" evidence="5">
    <location>
        <begin position="353"/>
        <end position="472"/>
    </location>
</feature>
<comment type="caution">
    <text evidence="6">The sequence shown here is derived from an EMBL/GenBank/DDBJ whole genome shotgun (WGS) entry which is preliminary data.</text>
</comment>
<evidence type="ECO:0000313" key="6">
    <source>
        <dbReference type="EMBL" id="TSE05493.1"/>
    </source>
</evidence>
<keyword evidence="1" id="KW-0732">Signal</keyword>
<dbReference type="Proteomes" id="UP000318833">
    <property type="component" value="Unassembled WGS sequence"/>
</dbReference>
<organism evidence="6 7">
    <name type="scientific">Aquimarina algiphila</name>
    <dbReference type="NCBI Taxonomy" id="2047982"/>
    <lineage>
        <taxon>Bacteria</taxon>
        <taxon>Pseudomonadati</taxon>
        <taxon>Bacteroidota</taxon>
        <taxon>Flavobacteriia</taxon>
        <taxon>Flavobacteriales</taxon>
        <taxon>Flavobacteriaceae</taxon>
        <taxon>Aquimarina</taxon>
    </lineage>
</organism>
<keyword evidence="7" id="KW-1185">Reference proteome</keyword>
<dbReference type="InterPro" id="IPR005084">
    <property type="entry name" value="CBM6"/>
</dbReference>
<name>A0A554VEQ0_9FLAO</name>
<dbReference type="Pfam" id="PF03422">
    <property type="entry name" value="CBM_6"/>
    <property type="match status" value="1"/>
</dbReference>
<proteinExistence type="predicted"/>
<evidence type="ECO:0000256" key="2">
    <source>
        <dbReference type="ARBA" id="ARBA00022801"/>
    </source>
</evidence>
<dbReference type="PROSITE" id="PS00659">
    <property type="entry name" value="GLYCOSYL_HYDROL_F5"/>
    <property type="match status" value="1"/>
</dbReference>
<dbReference type="Gene3D" id="3.20.20.80">
    <property type="entry name" value="Glycosidases"/>
    <property type="match status" value="1"/>
</dbReference>
<dbReference type="PANTHER" id="PTHR34142">
    <property type="entry name" value="ENDO-BETA-1,4-GLUCANASE A"/>
    <property type="match status" value="1"/>
</dbReference>
<dbReference type="AlphaFoldDB" id="A0A554VEQ0"/>